<proteinExistence type="predicted"/>
<evidence type="ECO:0000313" key="6">
    <source>
        <dbReference type="EMBL" id="MBB5206754.1"/>
    </source>
</evidence>
<dbReference type="InterPro" id="IPR023352">
    <property type="entry name" value="MAPEG-like_dom_sf"/>
</dbReference>
<dbReference type="PANTHER" id="PTHR35371:SF1">
    <property type="entry name" value="BLR7753 PROTEIN"/>
    <property type="match status" value="1"/>
</dbReference>
<evidence type="ECO:0000313" key="7">
    <source>
        <dbReference type="Proteomes" id="UP000521199"/>
    </source>
</evidence>
<evidence type="ECO:0000256" key="1">
    <source>
        <dbReference type="ARBA" id="ARBA00004370"/>
    </source>
</evidence>
<comment type="caution">
    <text evidence="6">The sequence shown here is derived from an EMBL/GenBank/DDBJ whole genome shotgun (WGS) entry which is preliminary data.</text>
</comment>
<dbReference type="Gene3D" id="1.20.120.550">
    <property type="entry name" value="Membrane associated eicosanoid/glutathione metabolism-like domain"/>
    <property type="match status" value="1"/>
</dbReference>
<reference evidence="6 7" key="1">
    <citation type="submission" date="2020-08" db="EMBL/GenBank/DDBJ databases">
        <title>Genomic Encyclopedia of Type Strains, Phase IV (KMG-IV): sequencing the most valuable type-strain genomes for metagenomic binning, comparative biology and taxonomic classification.</title>
        <authorList>
            <person name="Goeker M."/>
        </authorList>
    </citation>
    <scope>NUCLEOTIDE SEQUENCE [LARGE SCALE GENOMIC DNA]</scope>
    <source>
        <strain evidence="6 7">DSM 24163</strain>
    </source>
</reference>
<comment type="subcellular location">
    <subcellularLocation>
        <location evidence="1">Membrane</location>
    </subcellularLocation>
</comment>
<feature type="transmembrane region" description="Helical" evidence="5">
    <location>
        <begin position="6"/>
        <end position="26"/>
    </location>
</feature>
<dbReference type="GO" id="GO:0016020">
    <property type="term" value="C:membrane"/>
    <property type="evidence" value="ECO:0007669"/>
    <property type="project" value="UniProtKB-SubCell"/>
</dbReference>
<organism evidence="6 7">
    <name type="scientific">Chiayiivirga flava</name>
    <dbReference type="NCBI Taxonomy" id="659595"/>
    <lineage>
        <taxon>Bacteria</taxon>
        <taxon>Pseudomonadati</taxon>
        <taxon>Pseudomonadota</taxon>
        <taxon>Gammaproteobacteria</taxon>
        <taxon>Lysobacterales</taxon>
        <taxon>Lysobacteraceae</taxon>
        <taxon>Chiayiivirga</taxon>
    </lineage>
</organism>
<evidence type="ECO:0000256" key="3">
    <source>
        <dbReference type="ARBA" id="ARBA00022989"/>
    </source>
</evidence>
<dbReference type="InterPro" id="IPR001129">
    <property type="entry name" value="Membr-assoc_MAPEG"/>
</dbReference>
<keyword evidence="2 5" id="KW-0812">Transmembrane</keyword>
<gene>
    <name evidence="6" type="ORF">HNQ52_000270</name>
</gene>
<evidence type="ECO:0000256" key="5">
    <source>
        <dbReference type="SAM" id="Phobius"/>
    </source>
</evidence>
<dbReference type="RefSeq" id="WP_183959033.1">
    <property type="nucleotide sequence ID" value="NZ_JACHHP010000001.1"/>
</dbReference>
<protein>
    <submittedName>
        <fullName evidence="6">Putative MAPEG superfamily protein</fullName>
    </submittedName>
</protein>
<dbReference type="PANTHER" id="PTHR35371">
    <property type="entry name" value="INNER MEMBRANE PROTEIN"/>
    <property type="match status" value="1"/>
</dbReference>
<name>A0A7W8FZ33_9GAMM</name>
<dbReference type="EMBL" id="JACHHP010000001">
    <property type="protein sequence ID" value="MBB5206754.1"/>
    <property type="molecule type" value="Genomic_DNA"/>
</dbReference>
<evidence type="ECO:0000256" key="4">
    <source>
        <dbReference type="ARBA" id="ARBA00023136"/>
    </source>
</evidence>
<dbReference type="Pfam" id="PF01124">
    <property type="entry name" value="MAPEG"/>
    <property type="match status" value="1"/>
</dbReference>
<dbReference type="SUPFAM" id="SSF161084">
    <property type="entry name" value="MAPEG domain-like"/>
    <property type="match status" value="1"/>
</dbReference>
<sequence length="129" mass="13850">MAIELTMLAWSAALGLAQIMLAAAFVTRERGLAWNAGARDSVLPPPSGVAGRLDRASRNFLETFPFFAAAVLAVMAAGVADERTAFGAQLYFWARLVYVPLYAAGVPYVRSIAWVASIAGLLMVLNRLF</sequence>
<dbReference type="Proteomes" id="UP000521199">
    <property type="component" value="Unassembled WGS sequence"/>
</dbReference>
<feature type="transmembrane region" description="Helical" evidence="5">
    <location>
        <begin position="60"/>
        <end position="80"/>
    </location>
</feature>
<keyword evidence="4 5" id="KW-0472">Membrane</keyword>
<feature type="transmembrane region" description="Helical" evidence="5">
    <location>
        <begin position="100"/>
        <end position="125"/>
    </location>
</feature>
<dbReference type="AlphaFoldDB" id="A0A7W8FZ33"/>
<evidence type="ECO:0000256" key="2">
    <source>
        <dbReference type="ARBA" id="ARBA00022692"/>
    </source>
</evidence>
<keyword evidence="3 5" id="KW-1133">Transmembrane helix</keyword>
<accession>A0A7W8FZ33</accession>
<keyword evidence="7" id="KW-1185">Reference proteome</keyword>